<feature type="region of interest" description="Disordered" evidence="1">
    <location>
        <begin position="86"/>
        <end position="125"/>
    </location>
</feature>
<protein>
    <submittedName>
        <fullName evidence="2">Uncharacterized protein</fullName>
    </submittedName>
</protein>
<keyword evidence="3" id="KW-1185">Reference proteome</keyword>
<feature type="compositionally biased region" description="Basic and acidic residues" evidence="1">
    <location>
        <begin position="109"/>
        <end position="125"/>
    </location>
</feature>
<sequence>MRKKLRRCRLDTGDIMETLNNEESYKFLGFLQLKGALVQEMKAKIRSVFEKRLVTILKTKVNSKCKCKAINTWAIRLLFRSSEIERHGPRSSEQDNRNHHVQVQCGSVPKDEPTTPTEREFPAVS</sequence>
<dbReference type="PANTHER" id="PTHR35450:SF2">
    <property type="entry name" value="REVERSE TRANSCRIPTASE DOMAIN-CONTAINING PROTEIN"/>
    <property type="match status" value="1"/>
</dbReference>
<proteinExistence type="predicted"/>
<dbReference type="AlphaFoldDB" id="A0A1A9UTE3"/>
<accession>A0A1A9UTE3</accession>
<dbReference type="VEuPathDB" id="VectorBase:GAUT014712"/>
<organism evidence="2 3">
    <name type="scientific">Glossina austeni</name>
    <name type="common">Savannah tsetse fly</name>
    <dbReference type="NCBI Taxonomy" id="7395"/>
    <lineage>
        <taxon>Eukaryota</taxon>
        <taxon>Metazoa</taxon>
        <taxon>Ecdysozoa</taxon>
        <taxon>Arthropoda</taxon>
        <taxon>Hexapoda</taxon>
        <taxon>Insecta</taxon>
        <taxon>Pterygota</taxon>
        <taxon>Neoptera</taxon>
        <taxon>Endopterygota</taxon>
        <taxon>Diptera</taxon>
        <taxon>Brachycera</taxon>
        <taxon>Muscomorpha</taxon>
        <taxon>Hippoboscoidea</taxon>
        <taxon>Glossinidae</taxon>
        <taxon>Glossina</taxon>
    </lineage>
</organism>
<dbReference type="PANTHER" id="PTHR35450">
    <property type="entry name" value="REVERSE TRANSCRIPTASE DOMAIN-CONTAINING PROTEIN"/>
    <property type="match status" value="1"/>
</dbReference>
<dbReference type="EnsemblMetazoa" id="GAUT014712-RA">
    <property type="protein sequence ID" value="GAUT014712-PA"/>
    <property type="gene ID" value="GAUT014712"/>
</dbReference>
<evidence type="ECO:0000256" key="1">
    <source>
        <dbReference type="SAM" id="MobiDB-lite"/>
    </source>
</evidence>
<feature type="compositionally biased region" description="Basic and acidic residues" evidence="1">
    <location>
        <begin position="86"/>
        <end position="98"/>
    </location>
</feature>
<evidence type="ECO:0000313" key="2">
    <source>
        <dbReference type="EnsemblMetazoa" id="GAUT014712-PA"/>
    </source>
</evidence>
<dbReference type="Proteomes" id="UP000078200">
    <property type="component" value="Unassembled WGS sequence"/>
</dbReference>
<dbReference type="STRING" id="7395.A0A1A9UTE3"/>
<reference evidence="2" key="1">
    <citation type="submission" date="2020-05" db="UniProtKB">
        <authorList>
            <consortium name="EnsemblMetazoa"/>
        </authorList>
    </citation>
    <scope>IDENTIFICATION</scope>
    <source>
        <strain evidence="2">TTRI</strain>
    </source>
</reference>
<evidence type="ECO:0000313" key="3">
    <source>
        <dbReference type="Proteomes" id="UP000078200"/>
    </source>
</evidence>
<name>A0A1A9UTE3_GLOAU</name>